<dbReference type="SUPFAM" id="SSF50037">
    <property type="entry name" value="C-terminal domain of transcriptional repressors"/>
    <property type="match status" value="1"/>
</dbReference>
<dbReference type="InterPro" id="IPR008988">
    <property type="entry name" value="Transcriptional_repressor_C"/>
</dbReference>
<evidence type="ECO:0000259" key="1">
    <source>
        <dbReference type="Pfam" id="PF02237"/>
    </source>
</evidence>
<dbReference type="Pfam" id="PF02237">
    <property type="entry name" value="BPL_C"/>
    <property type="match status" value="1"/>
</dbReference>
<protein>
    <recommendedName>
        <fullName evidence="1">Biotin protein ligase C-terminal domain-containing protein</fullName>
    </recommendedName>
</protein>
<reference evidence="3" key="2">
    <citation type="submission" date="2020-07" db="EMBL/GenBank/DDBJ databases">
        <title>Draft genome sequence of Lactobacillus helveticus strain JCM 1062.</title>
        <authorList>
            <person name="Endo A."/>
            <person name="Maeno S."/>
            <person name="Kido Y."/>
        </authorList>
    </citation>
    <scope>NUCLEOTIDE SEQUENCE</scope>
    <source>
        <strain evidence="3">JCM 1062</strain>
    </source>
</reference>
<name>A0A386RF13_LACHE</name>
<evidence type="ECO:0000313" key="2">
    <source>
        <dbReference type="EMBL" id="AYE61700.1"/>
    </source>
</evidence>
<organism evidence="2 4">
    <name type="scientific">Lactobacillus helveticus</name>
    <name type="common">Lactobacillus suntoryeus</name>
    <dbReference type="NCBI Taxonomy" id="1587"/>
    <lineage>
        <taxon>Bacteria</taxon>
        <taxon>Bacillati</taxon>
        <taxon>Bacillota</taxon>
        <taxon>Bacilli</taxon>
        <taxon>Lactobacillales</taxon>
        <taxon>Lactobacillaceae</taxon>
        <taxon>Lactobacillus</taxon>
    </lineage>
</organism>
<dbReference type="RefSeq" id="WP_014563687.1">
    <property type="nucleotide sequence ID" value="NZ_AP023028.1"/>
</dbReference>
<reference evidence="2 4" key="1">
    <citation type="submission" date="2016-10" db="EMBL/GenBank/DDBJ databases">
        <title>Complete genomic sequencing of Lactobacillus helveticus LH99 and comparative genome analysis.</title>
        <authorList>
            <person name="Li N."/>
            <person name="You C."/>
            <person name="Liu Z."/>
        </authorList>
    </citation>
    <scope>NUCLEOTIDE SEQUENCE [LARGE SCALE GENOMIC DNA]</scope>
    <source>
        <strain evidence="2 4">LH99</strain>
    </source>
</reference>
<gene>
    <name evidence="2" type="ORF">BC335_1252</name>
    <name evidence="3" type="ORF">LHEJCM1062_10140</name>
</gene>
<proteinExistence type="predicted"/>
<dbReference type="AlphaFoldDB" id="A0A386RF13"/>
<dbReference type="InterPro" id="IPR003142">
    <property type="entry name" value="BPL_C"/>
</dbReference>
<dbReference type="Proteomes" id="UP000267794">
    <property type="component" value="Chromosome"/>
</dbReference>
<feature type="domain" description="Biotin protein ligase C-terminal" evidence="1">
    <location>
        <begin position="12"/>
        <end position="50"/>
    </location>
</feature>
<dbReference type="EMBL" id="BLYV01000218">
    <property type="protein sequence ID" value="GFP13142.1"/>
    <property type="molecule type" value="Genomic_DNA"/>
</dbReference>
<sequence length="55" mass="6230">MDFYFLQSVQLNFTIGQKEVMGVVKTIDDAGKLVIFTDNQIKRFSSGEVTKVELT</sequence>
<dbReference type="Gene3D" id="2.30.30.100">
    <property type="match status" value="1"/>
</dbReference>
<dbReference type="EMBL" id="CP017982">
    <property type="protein sequence ID" value="AYE61700.1"/>
    <property type="molecule type" value="Genomic_DNA"/>
</dbReference>
<dbReference type="Proteomes" id="UP000630086">
    <property type="component" value="Unassembled WGS sequence"/>
</dbReference>
<accession>A0A386RF13</accession>
<evidence type="ECO:0000313" key="3">
    <source>
        <dbReference type="EMBL" id="GFP13142.1"/>
    </source>
</evidence>
<evidence type="ECO:0000313" key="4">
    <source>
        <dbReference type="Proteomes" id="UP000267794"/>
    </source>
</evidence>